<accession>A0A1Y1LNY0</accession>
<evidence type="ECO:0000256" key="1">
    <source>
        <dbReference type="SAM" id="MobiDB-lite"/>
    </source>
</evidence>
<name>A0A1Y1LNY0_PHOPY</name>
<dbReference type="AlphaFoldDB" id="A0A1Y1LNY0"/>
<organism evidence="2">
    <name type="scientific">Photinus pyralis</name>
    <name type="common">Common eastern firefly</name>
    <name type="synonym">Lampyris pyralis</name>
    <dbReference type="NCBI Taxonomy" id="7054"/>
    <lineage>
        <taxon>Eukaryota</taxon>
        <taxon>Metazoa</taxon>
        <taxon>Ecdysozoa</taxon>
        <taxon>Arthropoda</taxon>
        <taxon>Hexapoda</taxon>
        <taxon>Insecta</taxon>
        <taxon>Pterygota</taxon>
        <taxon>Neoptera</taxon>
        <taxon>Endopterygota</taxon>
        <taxon>Coleoptera</taxon>
        <taxon>Polyphaga</taxon>
        <taxon>Elateriformia</taxon>
        <taxon>Elateroidea</taxon>
        <taxon>Lampyridae</taxon>
        <taxon>Lampyrinae</taxon>
        <taxon>Photinus</taxon>
    </lineage>
</organism>
<feature type="compositionally biased region" description="Basic and acidic residues" evidence="1">
    <location>
        <begin position="67"/>
        <end position="82"/>
    </location>
</feature>
<evidence type="ECO:0000313" key="2">
    <source>
        <dbReference type="EMBL" id="JAV72707.1"/>
    </source>
</evidence>
<feature type="compositionally biased region" description="Basic and acidic residues" evidence="1">
    <location>
        <begin position="91"/>
        <end position="111"/>
    </location>
</feature>
<sequence length="120" mass="13910">MTQGWLMSEPDVSLCFPQPWNGSRWDIGRSARYTTAQGTRGLRKDGGWRKKLRAHEEMLRVGPGPGRKTDLTFDRSTDRRDWLMGTGTGPKNREEEQDVNRNTRNRNRDGNGDQLLYMRV</sequence>
<reference evidence="2" key="1">
    <citation type="journal article" date="2016" name="Sci. Rep.">
        <title>Molecular characterization of firefly nuptial gifts: a multi-omics approach sheds light on postcopulatory sexual selection.</title>
        <authorList>
            <person name="Al-Wathiqui N."/>
            <person name="Fallon T.R."/>
            <person name="South A."/>
            <person name="Weng J.K."/>
            <person name="Lewis S.M."/>
        </authorList>
    </citation>
    <scope>NUCLEOTIDE SEQUENCE</scope>
</reference>
<protein>
    <submittedName>
        <fullName evidence="2">Uncharacterized protein</fullName>
    </submittedName>
</protein>
<dbReference type="EMBL" id="GEZM01056368">
    <property type="protein sequence ID" value="JAV72707.1"/>
    <property type="molecule type" value="Transcribed_RNA"/>
</dbReference>
<proteinExistence type="predicted"/>
<feature type="region of interest" description="Disordered" evidence="1">
    <location>
        <begin position="57"/>
        <end position="120"/>
    </location>
</feature>